<dbReference type="PANTHER" id="PTHR10073:SF47">
    <property type="entry name" value="DNA MISMATCH REPAIR PROTEIN MLH3"/>
    <property type="match status" value="1"/>
</dbReference>
<reference evidence="4" key="1">
    <citation type="submission" date="2021-07" db="EMBL/GenBank/DDBJ databases">
        <authorList>
            <person name="Branca A.L. A."/>
        </authorList>
    </citation>
    <scope>NUCLEOTIDE SEQUENCE</scope>
</reference>
<dbReference type="Gene3D" id="3.30.1540.20">
    <property type="entry name" value="MutL, C-terminal domain, dimerisation subdomain"/>
    <property type="match status" value="1"/>
</dbReference>
<protein>
    <recommendedName>
        <fullName evidence="3">MutL C-terminal dimerisation domain-containing protein</fullName>
    </recommendedName>
</protein>
<dbReference type="GO" id="GO:0016887">
    <property type="term" value="F:ATP hydrolysis activity"/>
    <property type="evidence" value="ECO:0007669"/>
    <property type="project" value="InterPro"/>
</dbReference>
<dbReference type="SMART" id="SM00853">
    <property type="entry name" value="MutL_C"/>
    <property type="match status" value="1"/>
</dbReference>
<feature type="region of interest" description="Disordered" evidence="2">
    <location>
        <begin position="508"/>
        <end position="576"/>
    </location>
</feature>
<evidence type="ECO:0000256" key="2">
    <source>
        <dbReference type="SAM" id="MobiDB-lite"/>
    </source>
</evidence>
<comment type="caution">
    <text evidence="4">The sequence shown here is derived from an EMBL/GenBank/DDBJ whole genome shotgun (WGS) entry which is preliminary data.</text>
</comment>
<dbReference type="InterPro" id="IPR038973">
    <property type="entry name" value="MutL/Mlh/Pms-like"/>
</dbReference>
<dbReference type="GO" id="GO:0140664">
    <property type="term" value="F:ATP-dependent DNA damage sensor activity"/>
    <property type="evidence" value="ECO:0007669"/>
    <property type="project" value="InterPro"/>
</dbReference>
<accession>A0A9W4JCG3</accession>
<dbReference type="GO" id="GO:0005524">
    <property type="term" value="F:ATP binding"/>
    <property type="evidence" value="ECO:0007669"/>
    <property type="project" value="InterPro"/>
</dbReference>
<organism evidence="4 5">
    <name type="scientific">Penicillium salamii</name>
    <dbReference type="NCBI Taxonomy" id="1612424"/>
    <lineage>
        <taxon>Eukaryota</taxon>
        <taxon>Fungi</taxon>
        <taxon>Dikarya</taxon>
        <taxon>Ascomycota</taxon>
        <taxon>Pezizomycotina</taxon>
        <taxon>Eurotiomycetes</taxon>
        <taxon>Eurotiomycetidae</taxon>
        <taxon>Eurotiales</taxon>
        <taxon>Aspergillaceae</taxon>
        <taxon>Penicillium</taxon>
    </lineage>
</organism>
<sequence length="982" mass="108483">MPLAQSIQALPSDVIAKLKSSTSVIDLAGVIVELVKNALDGNAHTIFVTVDFRRGGCIVEDDGDGIPPNEFETTGGLGRPHRECWRLSTFLYLLTSAPDTSKFEHKDSYGHRGLFLASLAALSLLTLTSHHAAHEATNSIIFHHSKPVARIIPAPPHHALRSASHGTAVTVNDLFGNMPVRVKNRAISLRKAGEIDREWDNLRNILVSLVLANSQVSRLVLFDTEKSKRISIQPSTSCSPANRTLGGNAFDFRRIGSIFTQCGLTSPQSWQYWYELSASVPDLTVRAAVSLQASPSRKMQFISLGKEPLVSRNGSNILYNEINRLFSLSDFGNFDILPEHASSRHINHPVDTNKAQSNESTRSWTKPINRWPMFYIRIDTSDALRLSGNDDSGHLPESDKSIQRILDVLGVMIREFLKQHDMRPRSGKQQTLSSDRSRSIRSKGSCSIRSLGVDPKQGRPASSADEALSGHFKIPSFARLQAIDHAQDFTNWSRVKAAKPPEAQLVTHRPRCSVTSPGNQIQNEMSLPTRTQNGPGGLNHHPGPRSPPIPSNPSNSVGAENKPSNRSEDTSSALSPGEMITWIDPHTKLAYLINARTGQTMNFRKSLATRSSHLTIPDDIAQDPAHGLWIQSLLESWSNPSFSRTEVPISNLGTEAVPQHGLAPSHDCFKGIGSLDTAQVAKYRGKLQRRGLEAAEVIAQVEKKFILAKVPTTAMKICESGTSESVLLLIDQHAADERCRIEQLFEEMFLPPDEAVAPEVRVRTVQVFLEFQVSGTEGRLFNRYTANFASWGVHYDTEAKHSYTLVTFHTLPVLIAERCRTEPQVLVDLMRREIWSSEEVGGSSFQAKPSLGSESEDRTFESLDIGSADRQHTNTSTSHSWVQKMNGCPQGIVDLLNSRACRTAIMFNDPLDIGECRALLSRLARCAFPFQCAHGRPSMVPILDLRSVPDTHVSLPLDLEGLESADDHESDYMEAFRASYIA</sequence>
<dbReference type="OrthoDB" id="5835136at2759"/>
<feature type="compositionally biased region" description="Polar residues" evidence="2">
    <location>
        <begin position="513"/>
        <end position="532"/>
    </location>
</feature>
<proteinExistence type="inferred from homology"/>
<evidence type="ECO:0000259" key="3">
    <source>
        <dbReference type="SMART" id="SM00853"/>
    </source>
</evidence>
<dbReference type="InterPro" id="IPR014790">
    <property type="entry name" value="MutL_C"/>
</dbReference>
<dbReference type="EMBL" id="CAJVPD010000243">
    <property type="protein sequence ID" value="CAG8389538.1"/>
    <property type="molecule type" value="Genomic_DNA"/>
</dbReference>
<dbReference type="InterPro" id="IPR042120">
    <property type="entry name" value="MutL_C_dimsub"/>
</dbReference>
<dbReference type="GO" id="GO:0032300">
    <property type="term" value="C:mismatch repair complex"/>
    <property type="evidence" value="ECO:0007669"/>
    <property type="project" value="InterPro"/>
</dbReference>
<evidence type="ECO:0000313" key="5">
    <source>
        <dbReference type="Proteomes" id="UP001152592"/>
    </source>
</evidence>
<dbReference type="GO" id="GO:0006298">
    <property type="term" value="P:mismatch repair"/>
    <property type="evidence" value="ECO:0007669"/>
    <property type="project" value="InterPro"/>
</dbReference>
<comment type="similarity">
    <text evidence="1">Belongs to the DNA mismatch repair MutL/HexB family.</text>
</comment>
<dbReference type="PANTHER" id="PTHR10073">
    <property type="entry name" value="DNA MISMATCH REPAIR PROTEIN MLH, PMS, MUTL"/>
    <property type="match status" value="1"/>
</dbReference>
<dbReference type="SUPFAM" id="SSF118116">
    <property type="entry name" value="DNA mismatch repair protein MutL"/>
    <property type="match status" value="1"/>
</dbReference>
<dbReference type="InterPro" id="IPR036890">
    <property type="entry name" value="HATPase_C_sf"/>
</dbReference>
<dbReference type="AlphaFoldDB" id="A0A9W4JCG3"/>
<dbReference type="InterPro" id="IPR037198">
    <property type="entry name" value="MutL_C_sf"/>
</dbReference>
<evidence type="ECO:0000313" key="4">
    <source>
        <dbReference type="EMBL" id="CAG8389538.1"/>
    </source>
</evidence>
<feature type="region of interest" description="Disordered" evidence="2">
    <location>
        <begin position="419"/>
        <end position="466"/>
    </location>
</feature>
<evidence type="ECO:0000256" key="1">
    <source>
        <dbReference type="ARBA" id="ARBA00006082"/>
    </source>
</evidence>
<dbReference type="SUPFAM" id="SSF55874">
    <property type="entry name" value="ATPase domain of HSP90 chaperone/DNA topoisomerase II/histidine kinase"/>
    <property type="match status" value="1"/>
</dbReference>
<dbReference type="Pfam" id="PF13589">
    <property type="entry name" value="HATPase_c_3"/>
    <property type="match status" value="1"/>
</dbReference>
<name>A0A9W4JCG3_9EURO</name>
<feature type="domain" description="MutL C-terminal dimerisation" evidence="3">
    <location>
        <begin position="697"/>
        <end position="911"/>
    </location>
</feature>
<gene>
    <name evidence="4" type="ORF">PSALAMII_LOCUS6559</name>
</gene>
<dbReference type="Gene3D" id="3.30.565.10">
    <property type="entry name" value="Histidine kinase-like ATPase, C-terminal domain"/>
    <property type="match status" value="1"/>
</dbReference>
<dbReference type="Proteomes" id="UP001152592">
    <property type="component" value="Unassembled WGS sequence"/>
</dbReference>